<sequence>MYVGSYPCGPIQHHNNTTCRQDTHIRQAFNSYKTHFMYNNGKDISHEREPIFSNFIDGTPMKPSQIIQLHEAAKRMSLFGAMRDRPYVFPFQNVILDPETGEVNGQNVLHMGQRYKDGHITFHEVPYQWFSFWSNLGNRDNARWSIKNHTAYRHNADTAALDWYADECWRHVYTNDGNGFPIFGAIEDLVDSVKRGHRVRVRFDDQAAEVSNLRVKGDVVAGQLLQEVTRVGGYGADRTAGQILSSVEGVGGTVDSESALKCAGALPARVRVPPPIPWPDGGPESLRSPCCGLAEYKKPVISFTRAILA</sequence>
<name>A0AAV3ZRR6_9GAST</name>
<evidence type="ECO:0000313" key="1">
    <source>
        <dbReference type="EMBL" id="GFN96563.1"/>
    </source>
</evidence>
<dbReference type="AlphaFoldDB" id="A0AAV3ZRR6"/>
<keyword evidence="1" id="KW-0482">Metalloprotease</keyword>
<proteinExistence type="predicted"/>
<reference evidence="1 2" key="1">
    <citation type="journal article" date="2021" name="Elife">
        <title>Chloroplast acquisition without the gene transfer in kleptoplastic sea slugs, Plakobranchus ocellatus.</title>
        <authorList>
            <person name="Maeda T."/>
            <person name="Takahashi S."/>
            <person name="Yoshida T."/>
            <person name="Shimamura S."/>
            <person name="Takaki Y."/>
            <person name="Nagai Y."/>
            <person name="Toyoda A."/>
            <person name="Suzuki Y."/>
            <person name="Arimoto A."/>
            <person name="Ishii H."/>
            <person name="Satoh N."/>
            <person name="Nishiyama T."/>
            <person name="Hasebe M."/>
            <person name="Maruyama T."/>
            <person name="Minagawa J."/>
            <person name="Obokata J."/>
            <person name="Shigenobu S."/>
        </authorList>
    </citation>
    <scope>NUCLEOTIDE SEQUENCE [LARGE SCALE GENOMIC DNA]</scope>
</reference>
<organism evidence="1 2">
    <name type="scientific">Plakobranchus ocellatus</name>
    <dbReference type="NCBI Taxonomy" id="259542"/>
    <lineage>
        <taxon>Eukaryota</taxon>
        <taxon>Metazoa</taxon>
        <taxon>Spiralia</taxon>
        <taxon>Lophotrochozoa</taxon>
        <taxon>Mollusca</taxon>
        <taxon>Gastropoda</taxon>
        <taxon>Heterobranchia</taxon>
        <taxon>Euthyneura</taxon>
        <taxon>Panpulmonata</taxon>
        <taxon>Sacoglossa</taxon>
        <taxon>Placobranchoidea</taxon>
        <taxon>Plakobranchidae</taxon>
        <taxon>Plakobranchus</taxon>
    </lineage>
</organism>
<protein>
    <submittedName>
        <fullName evidence="1">Disintegrin and metalloproteinase domain-containing protein 10</fullName>
    </submittedName>
</protein>
<keyword evidence="1" id="KW-0378">Hydrolase</keyword>
<dbReference type="Proteomes" id="UP000735302">
    <property type="component" value="Unassembled WGS sequence"/>
</dbReference>
<dbReference type="EMBL" id="BLXT01002683">
    <property type="protein sequence ID" value="GFN96563.1"/>
    <property type="molecule type" value="Genomic_DNA"/>
</dbReference>
<comment type="caution">
    <text evidence="1">The sequence shown here is derived from an EMBL/GenBank/DDBJ whole genome shotgun (WGS) entry which is preliminary data.</text>
</comment>
<evidence type="ECO:0000313" key="2">
    <source>
        <dbReference type="Proteomes" id="UP000735302"/>
    </source>
</evidence>
<dbReference type="GO" id="GO:0008237">
    <property type="term" value="F:metallopeptidase activity"/>
    <property type="evidence" value="ECO:0007669"/>
    <property type="project" value="UniProtKB-KW"/>
</dbReference>
<accession>A0AAV3ZRR6</accession>
<gene>
    <name evidence="1" type="ORF">PoB_002306900</name>
</gene>
<keyword evidence="2" id="KW-1185">Reference proteome</keyword>
<keyword evidence="1" id="KW-0645">Protease</keyword>